<feature type="binding site" evidence="7">
    <location>
        <position position="265"/>
    </location>
    <ligand>
        <name>carbamoyl phosphate</name>
        <dbReference type="ChEBI" id="CHEBI:58228"/>
    </ligand>
</feature>
<feature type="binding site" evidence="7">
    <location>
        <position position="60"/>
    </location>
    <ligand>
        <name>carbamoyl phosphate</name>
        <dbReference type="ChEBI" id="CHEBI:58228"/>
    </ligand>
</feature>
<evidence type="ECO:0000313" key="10">
    <source>
        <dbReference type="EMBL" id="UZD40438.1"/>
    </source>
</evidence>
<dbReference type="InterPro" id="IPR036901">
    <property type="entry name" value="Asp/Orn_carbamoylTrfase_sf"/>
</dbReference>
<dbReference type="FunFam" id="3.40.50.1370:FF:000007">
    <property type="entry name" value="Aspartate carbamoyltransferase"/>
    <property type="match status" value="1"/>
</dbReference>
<evidence type="ECO:0000256" key="2">
    <source>
        <dbReference type="ARBA" id="ARBA00008896"/>
    </source>
</evidence>
<organism evidence="10 11">
    <name type="scientific">Capnocytophaga ochracea</name>
    <dbReference type="NCBI Taxonomy" id="1018"/>
    <lineage>
        <taxon>Bacteria</taxon>
        <taxon>Pseudomonadati</taxon>
        <taxon>Bacteroidota</taxon>
        <taxon>Flavobacteriia</taxon>
        <taxon>Flavobacteriales</taxon>
        <taxon>Flavobacteriaceae</taxon>
        <taxon>Capnocytophaga</taxon>
    </lineage>
</organism>
<dbReference type="GO" id="GO:0006207">
    <property type="term" value="P:'de novo' pyrimidine nucleobase biosynthetic process"/>
    <property type="evidence" value="ECO:0007669"/>
    <property type="project" value="InterPro"/>
</dbReference>
<evidence type="ECO:0000256" key="3">
    <source>
        <dbReference type="ARBA" id="ARBA00022679"/>
    </source>
</evidence>
<feature type="binding site" evidence="7">
    <location>
        <position position="87"/>
    </location>
    <ligand>
        <name>L-aspartate</name>
        <dbReference type="ChEBI" id="CHEBI:29991"/>
    </ligand>
</feature>
<dbReference type="Pfam" id="PF02729">
    <property type="entry name" value="OTCace_N"/>
    <property type="match status" value="1"/>
</dbReference>
<dbReference type="GO" id="GO:0006520">
    <property type="term" value="P:amino acid metabolic process"/>
    <property type="evidence" value="ECO:0007669"/>
    <property type="project" value="InterPro"/>
</dbReference>
<feature type="binding site" evidence="7">
    <location>
        <position position="170"/>
    </location>
    <ligand>
        <name>L-aspartate</name>
        <dbReference type="ChEBI" id="CHEBI:29991"/>
    </ligand>
</feature>
<dbReference type="SUPFAM" id="SSF53671">
    <property type="entry name" value="Aspartate/ornithine carbamoyltransferase"/>
    <property type="match status" value="1"/>
</dbReference>
<dbReference type="InterPro" id="IPR002082">
    <property type="entry name" value="Asp_carbamoyltransf"/>
</dbReference>
<feature type="binding site" evidence="7">
    <location>
        <position position="140"/>
    </location>
    <ligand>
        <name>carbamoyl phosphate</name>
        <dbReference type="ChEBI" id="CHEBI:58228"/>
    </ligand>
</feature>
<feature type="binding site" evidence="7">
    <location>
        <position position="59"/>
    </location>
    <ligand>
        <name>carbamoyl phosphate</name>
        <dbReference type="ChEBI" id="CHEBI:58228"/>
    </ligand>
</feature>
<dbReference type="GO" id="GO:0004070">
    <property type="term" value="F:aspartate carbamoyltransferase activity"/>
    <property type="evidence" value="ECO:0007669"/>
    <property type="project" value="UniProtKB-UniRule"/>
</dbReference>
<comment type="catalytic activity">
    <reaction evidence="6 7">
        <text>carbamoyl phosphate + L-aspartate = N-carbamoyl-L-aspartate + phosphate + H(+)</text>
        <dbReference type="Rhea" id="RHEA:20013"/>
        <dbReference type="ChEBI" id="CHEBI:15378"/>
        <dbReference type="ChEBI" id="CHEBI:29991"/>
        <dbReference type="ChEBI" id="CHEBI:32814"/>
        <dbReference type="ChEBI" id="CHEBI:43474"/>
        <dbReference type="ChEBI" id="CHEBI:58228"/>
        <dbReference type="EC" id="2.1.3.2"/>
    </reaction>
</comment>
<dbReference type="RefSeq" id="WP_178976900.1">
    <property type="nucleotide sequence ID" value="NZ_CP110230.1"/>
</dbReference>
<comment type="subunit">
    <text evidence="7">Heterododecamer (2C3:3R2) of six catalytic PyrB chains organized as two trimers (C3), and six regulatory PyrI chains organized as three dimers (R2).</text>
</comment>
<dbReference type="EC" id="2.1.3.2" evidence="7"/>
<comment type="pathway">
    <text evidence="1 7">Pyrimidine metabolism; UMP biosynthesis via de novo pathway; (S)-dihydroorotate from bicarbonate: step 2/3.</text>
</comment>
<name>A0AA46W962_CAPOC</name>
<feature type="binding site" evidence="7">
    <location>
        <position position="224"/>
    </location>
    <ligand>
        <name>L-aspartate</name>
        <dbReference type="ChEBI" id="CHEBI:29991"/>
    </ligand>
</feature>
<evidence type="ECO:0000313" key="11">
    <source>
        <dbReference type="Proteomes" id="UP001163262"/>
    </source>
</evidence>
<feature type="domain" description="Aspartate/ornithine carbamoyltransferase Asp/Orn-binding" evidence="8">
    <location>
        <begin position="157"/>
        <end position="302"/>
    </location>
</feature>
<evidence type="ECO:0000256" key="7">
    <source>
        <dbReference type="HAMAP-Rule" id="MF_00001"/>
    </source>
</evidence>
<evidence type="ECO:0000256" key="5">
    <source>
        <dbReference type="ARBA" id="ARBA00043884"/>
    </source>
</evidence>
<accession>A0AA46W962</accession>
<dbReference type="PROSITE" id="PS00097">
    <property type="entry name" value="CARBAMOYLTRANSFERASE"/>
    <property type="match status" value="1"/>
</dbReference>
<dbReference type="HAMAP" id="MF_00001">
    <property type="entry name" value="Asp_carb_tr"/>
    <property type="match status" value="1"/>
</dbReference>
<dbReference type="EMBL" id="CP110230">
    <property type="protein sequence ID" value="UZD40438.1"/>
    <property type="molecule type" value="Genomic_DNA"/>
</dbReference>
<dbReference type="InterPro" id="IPR006131">
    <property type="entry name" value="Asp_carbamoyltransf_Asp/Orn-bd"/>
</dbReference>
<feature type="binding site" evidence="7">
    <location>
        <position position="109"/>
    </location>
    <ligand>
        <name>carbamoyl phosphate</name>
        <dbReference type="ChEBI" id="CHEBI:58228"/>
    </ligand>
</feature>
<comment type="function">
    <text evidence="5 7">Catalyzes the condensation of carbamoyl phosphate and aspartate to form carbamoyl aspartate and inorganic phosphate, the committed step in the de novo pyrimidine nucleotide biosynthesis pathway.</text>
</comment>
<dbReference type="PANTHER" id="PTHR45753">
    <property type="entry name" value="ORNITHINE CARBAMOYLTRANSFERASE, MITOCHONDRIAL"/>
    <property type="match status" value="1"/>
</dbReference>
<dbReference type="PRINTS" id="PR00101">
    <property type="entry name" value="ATCASE"/>
</dbReference>
<feature type="binding site" evidence="7">
    <location>
        <position position="137"/>
    </location>
    <ligand>
        <name>carbamoyl phosphate</name>
        <dbReference type="ChEBI" id="CHEBI:58228"/>
    </ligand>
</feature>
<keyword evidence="3 7" id="KW-0808">Transferase</keyword>
<evidence type="ECO:0000259" key="9">
    <source>
        <dbReference type="Pfam" id="PF02729"/>
    </source>
</evidence>
<gene>
    <name evidence="7" type="primary">pyrB</name>
    <name evidence="10" type="ORF">OL231_09720</name>
</gene>
<feature type="binding site" evidence="7">
    <location>
        <position position="266"/>
    </location>
    <ligand>
        <name>carbamoyl phosphate</name>
        <dbReference type="ChEBI" id="CHEBI:58228"/>
    </ligand>
</feature>
<keyword evidence="4 7" id="KW-0665">Pyrimidine biosynthesis</keyword>
<dbReference type="AlphaFoldDB" id="A0AA46W962"/>
<dbReference type="InterPro" id="IPR006130">
    <property type="entry name" value="Asp/Orn_carbamoylTrfase"/>
</dbReference>
<comment type="similarity">
    <text evidence="2 7">Belongs to the aspartate/ornithine carbamoyltransferase superfamily. ATCase family.</text>
</comment>
<dbReference type="GO" id="GO:0016597">
    <property type="term" value="F:amino acid binding"/>
    <property type="evidence" value="ECO:0007669"/>
    <property type="project" value="InterPro"/>
</dbReference>
<feature type="domain" description="Aspartate/ornithine carbamoyltransferase carbamoyl-P binding" evidence="9">
    <location>
        <begin position="8"/>
        <end position="150"/>
    </location>
</feature>
<dbReference type="Gene3D" id="3.40.50.1370">
    <property type="entry name" value="Aspartate/ornithine carbamoyltransferase"/>
    <property type="match status" value="2"/>
</dbReference>
<dbReference type="PANTHER" id="PTHR45753:SF6">
    <property type="entry name" value="ASPARTATE CARBAMOYLTRANSFERASE"/>
    <property type="match status" value="1"/>
</dbReference>
<evidence type="ECO:0000256" key="1">
    <source>
        <dbReference type="ARBA" id="ARBA00004852"/>
    </source>
</evidence>
<dbReference type="GO" id="GO:0044205">
    <property type="term" value="P:'de novo' UMP biosynthetic process"/>
    <property type="evidence" value="ECO:0007669"/>
    <property type="project" value="UniProtKB-UniRule"/>
</dbReference>
<protein>
    <recommendedName>
        <fullName evidence="7">Aspartate carbamoyltransferase</fullName>
        <ecNumber evidence="7">2.1.3.2</ecNumber>
    </recommendedName>
    <alternativeName>
        <fullName evidence="7">Aspartate transcarbamylase</fullName>
        <shortName evidence="7">ATCase</shortName>
    </alternativeName>
</protein>
<dbReference type="InterPro" id="IPR006132">
    <property type="entry name" value="Asp/Orn_carbamoyltranf_P-bd"/>
</dbReference>
<evidence type="ECO:0000256" key="4">
    <source>
        <dbReference type="ARBA" id="ARBA00022975"/>
    </source>
</evidence>
<evidence type="ECO:0000259" key="8">
    <source>
        <dbReference type="Pfam" id="PF00185"/>
    </source>
</evidence>
<evidence type="ECO:0000256" key="6">
    <source>
        <dbReference type="ARBA" id="ARBA00048859"/>
    </source>
</evidence>
<reference evidence="10" key="1">
    <citation type="submission" date="2022-10" db="EMBL/GenBank/DDBJ databases">
        <title>Complete genome sequence of Capnocytophaga ochracea KCOM 2812 isolated from actinomycosis lesion.</title>
        <authorList>
            <person name="Kook J.-K."/>
            <person name="Park S.-N."/>
            <person name="Lim Y.K."/>
        </authorList>
    </citation>
    <scope>NUCLEOTIDE SEQUENCE</scope>
    <source>
        <strain evidence="10">KCOM 28121</strain>
    </source>
</reference>
<proteinExistence type="inferred from homology"/>
<dbReference type="NCBIfam" id="NF002032">
    <property type="entry name" value="PRK00856.1"/>
    <property type="match status" value="1"/>
</dbReference>
<dbReference type="Pfam" id="PF00185">
    <property type="entry name" value="OTCace"/>
    <property type="match status" value="1"/>
</dbReference>
<dbReference type="NCBIfam" id="TIGR00670">
    <property type="entry name" value="asp_carb_tr"/>
    <property type="match status" value="1"/>
</dbReference>
<dbReference type="PRINTS" id="PR00100">
    <property type="entry name" value="AOTCASE"/>
</dbReference>
<sequence>MSALSVNHLLGIKYITEKDIQLIFETADHFKEVINRPIKKVPSLRDITIANLFFENSTRTRLSFELAEKRLSADVINFSASQSSVAKGETLVDTVNNILSMKVDMVVMRHPNPGAGVFLSQHVKASIVNAGDGAHEHPTQALLDSYSIRERLGDVAGKKVVIVGDILHSRVALSNIFALHKQGAEVMLCGPQTLIPKYIHKLDVKVETNLRKALNWCDVANMLRIQNERLDISYFPSTREYVQQYGLTKEVLESLDKEIVIMHPGPINRGVEITSEVADSSQSIILQQVENGVAIRMAVIYLLASKI</sequence>
<dbReference type="Proteomes" id="UP001163262">
    <property type="component" value="Chromosome"/>
</dbReference>